<dbReference type="EMBL" id="JATAAI010000038">
    <property type="protein sequence ID" value="KAK1734489.1"/>
    <property type="molecule type" value="Genomic_DNA"/>
</dbReference>
<sequence>MSCAGSLKAYGRDAPFKDIYETYQKDGAVIVHNLLSKEEIQCFRDEVRGTLKTTDAGARHSHVHVNEDQQKFWGNNTIRFSQMATRSRTFRNKYLVHPLLIQMADAELVSNEYWLNTGQVMCIGPNSEAQELHRDAEHWPSMCKSREDEAIQISFMLAVDDYTEETGATCVVPGSHNWDDYSRTPESYEVVQAAMPAGSVLTYSGKVIHGGGPNSTQDRWREGCHLSFLSRWLVPEEAACLSITKEDALKLTPLQQSLLGWKSYTEGEHELWTLDLDDPLVALGCDTKIMSLQDKFYEKYATDEEWVDGFVFADCASVYVSGMDSLDEYFDLELDYKQRKSLRRKLKKACFKQTKGFEDEVFLQ</sequence>
<dbReference type="AlphaFoldDB" id="A0AAD9D687"/>
<accession>A0AAD9D687</accession>
<organism evidence="4 5">
    <name type="scientific">Skeletonema marinoi</name>
    <dbReference type="NCBI Taxonomy" id="267567"/>
    <lineage>
        <taxon>Eukaryota</taxon>
        <taxon>Sar</taxon>
        <taxon>Stramenopiles</taxon>
        <taxon>Ochrophyta</taxon>
        <taxon>Bacillariophyta</taxon>
        <taxon>Coscinodiscophyceae</taxon>
        <taxon>Thalassiosirophycidae</taxon>
        <taxon>Thalassiosirales</taxon>
        <taxon>Skeletonemataceae</taxon>
        <taxon>Skeletonema</taxon>
        <taxon>Skeletonema marinoi-dohrnii complex</taxon>
    </lineage>
</organism>
<keyword evidence="4" id="KW-0560">Oxidoreductase</keyword>
<keyword evidence="4" id="KW-0223">Dioxygenase</keyword>
<proteinExistence type="predicted"/>
<name>A0AAD9D687_9STRA</name>
<protein>
    <submittedName>
        <fullName evidence="4">Phytanoyl-CoA dioxygenase family protein</fullName>
    </submittedName>
</protein>
<dbReference type="Pfam" id="PF05721">
    <property type="entry name" value="PhyH"/>
    <property type="match status" value="1"/>
</dbReference>
<dbReference type="Gene3D" id="2.60.120.620">
    <property type="entry name" value="q2cbj1_9rhob like domain"/>
    <property type="match status" value="1"/>
</dbReference>
<reference evidence="4" key="1">
    <citation type="submission" date="2023-06" db="EMBL/GenBank/DDBJ databases">
        <title>Survivors Of The Sea: Transcriptome response of Skeletonema marinoi to long-term dormancy.</title>
        <authorList>
            <person name="Pinder M.I.M."/>
            <person name="Kourtchenko O."/>
            <person name="Robertson E.K."/>
            <person name="Larsson T."/>
            <person name="Maumus F."/>
            <person name="Osuna-Cruz C.M."/>
            <person name="Vancaester E."/>
            <person name="Stenow R."/>
            <person name="Vandepoele K."/>
            <person name="Ploug H."/>
            <person name="Bruchert V."/>
            <person name="Godhe A."/>
            <person name="Topel M."/>
        </authorList>
    </citation>
    <scope>NUCLEOTIDE SEQUENCE</scope>
    <source>
        <strain evidence="4">R05AC</strain>
    </source>
</reference>
<keyword evidence="3" id="KW-0408">Iron</keyword>
<keyword evidence="5" id="KW-1185">Reference proteome</keyword>
<comment type="caution">
    <text evidence="4">The sequence shown here is derived from an EMBL/GenBank/DDBJ whole genome shotgun (WGS) entry which is preliminary data.</text>
</comment>
<dbReference type="InterPro" id="IPR008775">
    <property type="entry name" value="Phytyl_CoA_dOase-like"/>
</dbReference>
<gene>
    <name evidence="4" type="ORF">QTG54_014737</name>
</gene>
<evidence type="ECO:0000256" key="2">
    <source>
        <dbReference type="ARBA" id="ARBA00022723"/>
    </source>
</evidence>
<dbReference type="PANTHER" id="PTHR20883">
    <property type="entry name" value="PHYTANOYL-COA DIOXYGENASE DOMAIN CONTAINING 1"/>
    <property type="match status" value="1"/>
</dbReference>
<dbReference type="GO" id="GO:0051213">
    <property type="term" value="F:dioxygenase activity"/>
    <property type="evidence" value="ECO:0007669"/>
    <property type="project" value="UniProtKB-KW"/>
</dbReference>
<keyword evidence="2" id="KW-0479">Metal-binding</keyword>
<evidence type="ECO:0000256" key="1">
    <source>
        <dbReference type="ARBA" id="ARBA00001962"/>
    </source>
</evidence>
<dbReference type="Proteomes" id="UP001224775">
    <property type="component" value="Unassembled WGS sequence"/>
</dbReference>
<dbReference type="SUPFAM" id="SSF51197">
    <property type="entry name" value="Clavaminate synthase-like"/>
    <property type="match status" value="1"/>
</dbReference>
<evidence type="ECO:0000313" key="4">
    <source>
        <dbReference type="EMBL" id="KAK1734489.1"/>
    </source>
</evidence>
<dbReference type="PANTHER" id="PTHR20883:SF15">
    <property type="entry name" value="PHYTANOYL-COA DIOXYGENASE DOMAIN-CONTAINING PROTEIN 1"/>
    <property type="match status" value="1"/>
</dbReference>
<evidence type="ECO:0000256" key="3">
    <source>
        <dbReference type="ARBA" id="ARBA00023004"/>
    </source>
</evidence>
<evidence type="ECO:0000313" key="5">
    <source>
        <dbReference type="Proteomes" id="UP001224775"/>
    </source>
</evidence>
<comment type="cofactor">
    <cofactor evidence="1">
        <name>Fe cation</name>
        <dbReference type="ChEBI" id="CHEBI:24875"/>
    </cofactor>
</comment>
<dbReference type="GO" id="GO:0046872">
    <property type="term" value="F:metal ion binding"/>
    <property type="evidence" value="ECO:0007669"/>
    <property type="project" value="UniProtKB-KW"/>
</dbReference>